<feature type="binding site" evidence="15">
    <location>
        <position position="175"/>
    </location>
    <ligand>
        <name>S-adenosyl-L-methionine</name>
        <dbReference type="ChEBI" id="CHEBI:59789"/>
        <label>2</label>
    </ligand>
</feature>
<dbReference type="GO" id="GO:0051989">
    <property type="term" value="F:coproporphyrinogen dehydrogenase activity"/>
    <property type="evidence" value="ECO:0007669"/>
    <property type="project" value="UniProtKB-EC"/>
</dbReference>
<feature type="binding site" evidence="15">
    <location>
        <position position="104"/>
    </location>
    <ligand>
        <name>S-adenosyl-L-methionine</name>
        <dbReference type="ChEBI" id="CHEBI:59789"/>
        <label>1</label>
    </ligand>
</feature>
<keyword evidence="9 14" id="KW-0560">Oxidoreductase</keyword>
<dbReference type="AlphaFoldDB" id="A0A917DVR8"/>
<keyword evidence="11 14" id="KW-0411">Iron-sulfur</keyword>
<dbReference type="GO" id="GO:0046872">
    <property type="term" value="F:metal ion binding"/>
    <property type="evidence" value="ECO:0007669"/>
    <property type="project" value="UniProtKB-KW"/>
</dbReference>
<dbReference type="EC" id="1.3.98.3" evidence="14"/>
<evidence type="ECO:0000313" key="18">
    <source>
        <dbReference type="EMBL" id="GGD73309.1"/>
    </source>
</evidence>
<evidence type="ECO:0000256" key="8">
    <source>
        <dbReference type="ARBA" id="ARBA00022723"/>
    </source>
</evidence>
<evidence type="ECO:0000256" key="16">
    <source>
        <dbReference type="PIRSR" id="PIRSR000167-2"/>
    </source>
</evidence>
<dbReference type="InterPro" id="IPR006638">
    <property type="entry name" value="Elp3/MiaA/NifB-like_rSAM"/>
</dbReference>
<evidence type="ECO:0000256" key="13">
    <source>
        <dbReference type="ARBA" id="ARBA00048321"/>
    </source>
</evidence>
<dbReference type="Pfam" id="PF04055">
    <property type="entry name" value="Radical_SAM"/>
    <property type="match status" value="1"/>
</dbReference>
<keyword evidence="5 14" id="KW-0004">4Fe-4S</keyword>
<dbReference type="RefSeq" id="WP_066777299.1">
    <property type="nucleotide sequence ID" value="NZ_BMIP01000005.1"/>
</dbReference>
<dbReference type="Proteomes" id="UP000612349">
    <property type="component" value="Unassembled WGS sequence"/>
</dbReference>
<keyword evidence="12 14" id="KW-0627">Porphyrin biosynthesis</keyword>
<keyword evidence="7 14" id="KW-0949">S-adenosyl-L-methionine</keyword>
<dbReference type="SMART" id="SM00729">
    <property type="entry name" value="Elp3"/>
    <property type="match status" value="1"/>
</dbReference>
<dbReference type="PIRSF" id="PIRSF000167">
    <property type="entry name" value="HemN"/>
    <property type="match status" value="1"/>
</dbReference>
<evidence type="ECO:0000313" key="19">
    <source>
        <dbReference type="Proteomes" id="UP000612349"/>
    </source>
</evidence>
<comment type="cofactor">
    <cofactor evidence="14 16">
        <name>[4Fe-4S] cluster</name>
        <dbReference type="ChEBI" id="CHEBI:49883"/>
    </cofactor>
    <text evidence="14 16">Binds 1 [4Fe-4S] cluster. The cluster is coordinated with 3 cysteines and an exchangeable S-adenosyl-L-methionine.</text>
</comment>
<feature type="domain" description="Radical SAM core" evidence="17">
    <location>
        <begin position="38"/>
        <end position="261"/>
    </location>
</feature>
<evidence type="ECO:0000256" key="11">
    <source>
        <dbReference type="ARBA" id="ARBA00023014"/>
    </source>
</evidence>
<evidence type="ECO:0000256" key="5">
    <source>
        <dbReference type="ARBA" id="ARBA00022485"/>
    </source>
</evidence>
<feature type="binding site" evidence="15">
    <location>
        <position position="200"/>
    </location>
    <ligand>
        <name>S-adenosyl-L-methionine</name>
        <dbReference type="ChEBI" id="CHEBI:59789"/>
        <label>2</label>
    </ligand>
</feature>
<comment type="catalytic activity">
    <reaction evidence="13 14">
        <text>coproporphyrinogen III + 2 S-adenosyl-L-methionine = protoporphyrinogen IX + 2 5'-deoxyadenosine + 2 L-methionine + 2 CO2</text>
        <dbReference type="Rhea" id="RHEA:15425"/>
        <dbReference type="ChEBI" id="CHEBI:16526"/>
        <dbReference type="ChEBI" id="CHEBI:17319"/>
        <dbReference type="ChEBI" id="CHEBI:57307"/>
        <dbReference type="ChEBI" id="CHEBI:57309"/>
        <dbReference type="ChEBI" id="CHEBI:57844"/>
        <dbReference type="ChEBI" id="CHEBI:59789"/>
        <dbReference type="EC" id="1.3.98.3"/>
    </reaction>
</comment>
<evidence type="ECO:0000256" key="4">
    <source>
        <dbReference type="ARBA" id="ARBA00011245"/>
    </source>
</evidence>
<dbReference type="Gene3D" id="3.20.20.70">
    <property type="entry name" value="Aldolase class I"/>
    <property type="match status" value="1"/>
</dbReference>
<feature type="binding site" evidence="15">
    <location>
        <position position="234"/>
    </location>
    <ligand>
        <name>S-adenosyl-L-methionine</name>
        <dbReference type="ChEBI" id="CHEBI:59789"/>
        <label>2</label>
    </ligand>
</feature>
<dbReference type="NCBIfam" id="TIGR00538">
    <property type="entry name" value="hemN"/>
    <property type="match status" value="1"/>
</dbReference>
<evidence type="ECO:0000256" key="14">
    <source>
        <dbReference type="PIRNR" id="PIRNR000167"/>
    </source>
</evidence>
<feature type="binding site" evidence="16">
    <location>
        <position position="57"/>
    </location>
    <ligand>
        <name>[4Fe-4S] cluster</name>
        <dbReference type="ChEBI" id="CHEBI:49883"/>
        <note>4Fe-4S-S-AdoMet</note>
    </ligand>
</feature>
<dbReference type="Gene3D" id="1.10.10.920">
    <property type="match status" value="1"/>
</dbReference>
<gene>
    <name evidence="18" type="ORF">GCM10010990_23650</name>
</gene>
<dbReference type="OrthoDB" id="9808022at2"/>
<sequence length="437" mass="47848">MWPYHPDLLAVPVPRYTSYPTAAEFGELAPEQTIAAIESADGDISLYVHIPFCEKICHYCGCNTAAAGKRQRMDAYMVALHHEIETVASLLPKTARVRRVSFGGGSPNAIDPIDFVRLMDHLTVHFHLADPILSIELDPRTMTDAWAGVISAIGFERASLGVQTFATHCQEAIGRVQSEDLIVRTVDWLRDAGVESLNFDLMYGLPGQNTDDLIDSMHRTRVLGADRVAVFGYAHVPHIVKRQSVIDAAALPGPRERFAMAQLAFSYFCTHGYAPVGFDHFAMPGRDPLARAALSGTLRRNFQGFTDDQAPVLIGLGSSAISCFPGLLSQNEKNAGRYRVLTGEGRLPIERGICRTAEDQIRGTLIEDVLCKGEAVIPPTLLAEAKAMIAPFSCRGLADITGDRLQITPDGLPYARTIAAQFDPWRKQSARRFSSAI</sequence>
<dbReference type="GO" id="GO:0051539">
    <property type="term" value="F:4 iron, 4 sulfur cluster binding"/>
    <property type="evidence" value="ECO:0007669"/>
    <property type="project" value="UniProtKB-KW"/>
</dbReference>
<dbReference type="InterPro" id="IPR058240">
    <property type="entry name" value="rSAM_sf"/>
</dbReference>
<feature type="binding site" evidence="15">
    <location>
        <begin position="59"/>
        <end position="61"/>
    </location>
    <ligand>
        <name>S-adenosyl-L-methionine</name>
        <dbReference type="ChEBI" id="CHEBI:59789"/>
        <label>2</label>
    </ligand>
</feature>
<keyword evidence="6 14" id="KW-0963">Cytoplasm</keyword>
<evidence type="ECO:0000259" key="17">
    <source>
        <dbReference type="PROSITE" id="PS51918"/>
    </source>
</evidence>
<dbReference type="EMBL" id="BMIP01000005">
    <property type="protein sequence ID" value="GGD73309.1"/>
    <property type="molecule type" value="Genomic_DNA"/>
</dbReference>
<dbReference type="PANTHER" id="PTHR13932">
    <property type="entry name" value="COPROPORPHYRINIGEN III OXIDASE"/>
    <property type="match status" value="1"/>
</dbReference>
<evidence type="ECO:0000256" key="2">
    <source>
        <dbReference type="ARBA" id="ARBA00004785"/>
    </source>
</evidence>
<feature type="binding site" evidence="15">
    <location>
        <position position="136"/>
    </location>
    <ligand>
        <name>S-adenosyl-L-methionine</name>
        <dbReference type="ChEBI" id="CHEBI:59789"/>
        <label>1</label>
    </ligand>
</feature>
<dbReference type="SUPFAM" id="SSF102114">
    <property type="entry name" value="Radical SAM enzymes"/>
    <property type="match status" value="1"/>
</dbReference>
<dbReference type="SFLD" id="SFLDS00029">
    <property type="entry name" value="Radical_SAM"/>
    <property type="match status" value="1"/>
</dbReference>
<dbReference type="PANTHER" id="PTHR13932:SF6">
    <property type="entry name" value="OXYGEN-INDEPENDENT COPROPORPHYRINOGEN III OXIDASE"/>
    <property type="match status" value="1"/>
</dbReference>
<dbReference type="InterPro" id="IPR004558">
    <property type="entry name" value="Coprogen_oxidase_HemN"/>
</dbReference>
<comment type="subunit">
    <text evidence="4">Monomer.</text>
</comment>
<keyword evidence="10 14" id="KW-0408">Iron</keyword>
<comment type="similarity">
    <text evidence="3 14">Belongs to the anaerobic coproporphyrinogen-III oxidase family.</text>
</comment>
<reference evidence="18" key="2">
    <citation type="submission" date="2020-09" db="EMBL/GenBank/DDBJ databases">
        <authorList>
            <person name="Sun Q."/>
            <person name="Zhou Y."/>
        </authorList>
    </citation>
    <scope>NUCLEOTIDE SEQUENCE</scope>
    <source>
        <strain evidence="18">CGMCC 1.15360</strain>
    </source>
</reference>
<comment type="caution">
    <text evidence="18">The sequence shown here is derived from an EMBL/GenBank/DDBJ whole genome shotgun (WGS) entry which is preliminary data.</text>
</comment>
<keyword evidence="19" id="KW-1185">Reference proteome</keyword>
<evidence type="ECO:0000256" key="1">
    <source>
        <dbReference type="ARBA" id="ARBA00004496"/>
    </source>
</evidence>
<name>A0A917DVR8_9SPHN</name>
<evidence type="ECO:0000256" key="10">
    <source>
        <dbReference type="ARBA" id="ARBA00023004"/>
    </source>
</evidence>
<evidence type="ECO:0000256" key="3">
    <source>
        <dbReference type="ARBA" id="ARBA00005493"/>
    </source>
</evidence>
<accession>A0A917DVR8</accession>
<feature type="binding site" evidence="15">
    <location>
        <position position="163"/>
    </location>
    <ligand>
        <name>S-adenosyl-L-methionine</name>
        <dbReference type="ChEBI" id="CHEBI:59789"/>
        <label>2</label>
    </ligand>
</feature>
<evidence type="ECO:0000256" key="6">
    <source>
        <dbReference type="ARBA" id="ARBA00022490"/>
    </source>
</evidence>
<feature type="binding site" evidence="16">
    <location>
        <position position="60"/>
    </location>
    <ligand>
        <name>[4Fe-4S] cluster</name>
        <dbReference type="ChEBI" id="CHEBI:49883"/>
        <note>4Fe-4S-S-AdoMet</note>
    </ligand>
</feature>
<feature type="binding site" evidence="16">
    <location>
        <position position="53"/>
    </location>
    <ligand>
        <name>[4Fe-4S] cluster</name>
        <dbReference type="ChEBI" id="CHEBI:49883"/>
        <note>4Fe-4S-S-AdoMet</note>
    </ligand>
</feature>
<organism evidence="18 19">
    <name type="scientific">Croceicoccus mobilis</name>
    <dbReference type="NCBI Taxonomy" id="1703339"/>
    <lineage>
        <taxon>Bacteria</taxon>
        <taxon>Pseudomonadati</taxon>
        <taxon>Pseudomonadota</taxon>
        <taxon>Alphaproteobacteria</taxon>
        <taxon>Sphingomonadales</taxon>
        <taxon>Erythrobacteraceae</taxon>
        <taxon>Croceicoccus</taxon>
    </lineage>
</organism>
<dbReference type="GO" id="GO:0006782">
    <property type="term" value="P:protoporphyrinogen IX biosynthetic process"/>
    <property type="evidence" value="ECO:0007669"/>
    <property type="project" value="TreeGrafter"/>
</dbReference>
<protein>
    <recommendedName>
        <fullName evidence="14">Coproporphyrinogen-III oxidase</fullName>
        <ecNumber evidence="14">1.3.98.3</ecNumber>
    </recommendedName>
</protein>
<evidence type="ECO:0000256" key="12">
    <source>
        <dbReference type="ARBA" id="ARBA00023244"/>
    </source>
</evidence>
<dbReference type="GO" id="GO:0005737">
    <property type="term" value="C:cytoplasm"/>
    <property type="evidence" value="ECO:0007669"/>
    <property type="project" value="UniProtKB-SubCell"/>
</dbReference>
<dbReference type="PROSITE" id="PS51918">
    <property type="entry name" value="RADICAL_SAM"/>
    <property type="match status" value="1"/>
</dbReference>
<comment type="subcellular location">
    <subcellularLocation>
        <location evidence="1 14">Cytoplasm</location>
    </subcellularLocation>
</comment>
<keyword evidence="8 14" id="KW-0479">Metal-binding</keyword>
<dbReference type="GO" id="GO:0004109">
    <property type="term" value="F:coproporphyrinogen oxidase activity"/>
    <property type="evidence" value="ECO:0007669"/>
    <property type="project" value="InterPro"/>
</dbReference>
<proteinExistence type="inferred from homology"/>
<dbReference type="InterPro" id="IPR034505">
    <property type="entry name" value="Coproporphyrinogen-III_oxidase"/>
</dbReference>
<evidence type="ECO:0000256" key="15">
    <source>
        <dbReference type="PIRSR" id="PIRSR000167-1"/>
    </source>
</evidence>
<dbReference type="SFLD" id="SFLDG01065">
    <property type="entry name" value="anaerobic_coproporphyrinogen-I"/>
    <property type="match status" value="1"/>
</dbReference>
<feature type="binding site" evidence="15">
    <location>
        <position position="47"/>
    </location>
    <ligand>
        <name>S-adenosyl-L-methionine</name>
        <dbReference type="ChEBI" id="CHEBI:59789"/>
        <label>1</label>
    </ligand>
</feature>
<dbReference type="InterPro" id="IPR007197">
    <property type="entry name" value="rSAM"/>
</dbReference>
<reference evidence="18" key="1">
    <citation type="journal article" date="2014" name="Int. J. Syst. Evol. Microbiol.">
        <title>Complete genome sequence of Corynebacterium casei LMG S-19264T (=DSM 44701T), isolated from a smear-ripened cheese.</title>
        <authorList>
            <consortium name="US DOE Joint Genome Institute (JGI-PGF)"/>
            <person name="Walter F."/>
            <person name="Albersmeier A."/>
            <person name="Kalinowski J."/>
            <person name="Ruckert C."/>
        </authorList>
    </citation>
    <scope>NUCLEOTIDE SEQUENCE</scope>
    <source>
        <strain evidence="18">CGMCC 1.15360</strain>
    </source>
</reference>
<evidence type="ECO:0000256" key="9">
    <source>
        <dbReference type="ARBA" id="ARBA00023002"/>
    </source>
</evidence>
<comment type="pathway">
    <text evidence="2 14">Porphyrin-containing compound metabolism; protoporphyrin-IX biosynthesis; protoporphyrinogen-IX from coproporphyrinogen-III (AdoMet route): step 1/1.</text>
</comment>
<evidence type="ECO:0000256" key="7">
    <source>
        <dbReference type="ARBA" id="ARBA00022691"/>
    </source>
</evidence>
<feature type="binding site" evidence="15">
    <location>
        <position position="321"/>
    </location>
    <ligand>
        <name>S-adenosyl-L-methionine</name>
        <dbReference type="ChEBI" id="CHEBI:59789"/>
        <label>1</label>
    </ligand>
</feature>
<dbReference type="InterPro" id="IPR013785">
    <property type="entry name" value="Aldolase_TIM"/>
</dbReference>